<evidence type="ECO:0000256" key="1">
    <source>
        <dbReference type="ARBA" id="ARBA00001933"/>
    </source>
</evidence>
<evidence type="ECO:0000313" key="4">
    <source>
        <dbReference type="EMBL" id="VYU15927.1"/>
    </source>
</evidence>
<dbReference type="PANTHER" id="PTHR43780">
    <property type="entry name" value="1-AMINOCYCLOPROPANE-1-CARBOXYLATE DEAMINASE-RELATED"/>
    <property type="match status" value="1"/>
</dbReference>
<comment type="cofactor">
    <cofactor evidence="1">
        <name>pyridoxal 5'-phosphate</name>
        <dbReference type="ChEBI" id="CHEBI:597326"/>
    </cofactor>
</comment>
<proteinExistence type="inferred from homology"/>
<gene>
    <name evidence="4" type="primary">dcyD_2</name>
    <name evidence="4" type="ORF">KOLFYP65_00678</name>
</gene>
<keyword evidence="4" id="KW-0456">Lyase</keyword>
<keyword evidence="3" id="KW-0663">Pyridoxal phosphate</keyword>
<dbReference type="PANTHER" id="PTHR43780:SF2">
    <property type="entry name" value="1-AMINOCYCLOPROPANE-1-CARBOXYLATE DEAMINASE-RELATED"/>
    <property type="match status" value="1"/>
</dbReference>
<protein>
    <submittedName>
        <fullName evidence="4">D-cysteine desulfhydrase</fullName>
        <ecNumber evidence="4">4.4.1.15</ecNumber>
    </submittedName>
</protein>
<dbReference type="AlphaFoldDB" id="A0A6N3CQ57"/>
<comment type="similarity">
    <text evidence="2">Belongs to the ACC deaminase/D-cysteine desulfhydrase family.</text>
</comment>
<organism evidence="4">
    <name type="scientific">Klebsiella oxytoca</name>
    <dbReference type="NCBI Taxonomy" id="571"/>
    <lineage>
        <taxon>Bacteria</taxon>
        <taxon>Pseudomonadati</taxon>
        <taxon>Pseudomonadota</taxon>
        <taxon>Gammaproteobacteria</taxon>
        <taxon>Enterobacterales</taxon>
        <taxon>Enterobacteriaceae</taxon>
        <taxon>Klebsiella/Raoultella group</taxon>
        <taxon>Klebsiella</taxon>
    </lineage>
</organism>
<dbReference type="GO" id="GO:0019148">
    <property type="term" value="F:D-cysteine desulfhydrase activity"/>
    <property type="evidence" value="ECO:0007669"/>
    <property type="project" value="UniProtKB-EC"/>
</dbReference>
<dbReference type="Gene3D" id="3.40.50.1100">
    <property type="match status" value="1"/>
</dbReference>
<evidence type="ECO:0000256" key="2">
    <source>
        <dbReference type="ARBA" id="ARBA00008639"/>
    </source>
</evidence>
<dbReference type="EC" id="4.4.1.15" evidence="4"/>
<dbReference type="InterPro" id="IPR036052">
    <property type="entry name" value="TrpB-like_PALP_sf"/>
</dbReference>
<dbReference type="InterPro" id="IPR027278">
    <property type="entry name" value="ACCD_DCysDesulf"/>
</dbReference>
<dbReference type="PROSITE" id="PS51257">
    <property type="entry name" value="PROKAR_LIPOPROTEIN"/>
    <property type="match status" value="1"/>
</dbReference>
<reference evidence="4" key="1">
    <citation type="submission" date="2019-11" db="EMBL/GenBank/DDBJ databases">
        <authorList>
            <person name="Feng L."/>
        </authorList>
    </citation>
    <scope>NUCLEOTIDE SEQUENCE</scope>
    <source>
        <strain evidence="4">KOxytocaLFYP65</strain>
    </source>
</reference>
<dbReference type="EMBL" id="CACRTM010000023">
    <property type="protein sequence ID" value="VYU15927.1"/>
    <property type="molecule type" value="Genomic_DNA"/>
</dbReference>
<dbReference type="SUPFAM" id="SSF53686">
    <property type="entry name" value="Tryptophan synthase beta subunit-like PLP-dependent enzymes"/>
    <property type="match status" value="1"/>
</dbReference>
<sequence length="116" mass="12636">MGLKCAALLENPIQTAEPNYLCNGNHLLFSLMGCESERVAELYDSDAQLQQFSERLSAEGAKPYIVPVGGSNALGSLGYVECALEIAEQCEQMCAVRGGVLRQRGDACRIPQGWRR</sequence>
<evidence type="ECO:0000256" key="3">
    <source>
        <dbReference type="ARBA" id="ARBA00022898"/>
    </source>
</evidence>
<accession>A0A6N3CQ57</accession>
<name>A0A6N3CQ57_KLEOX</name>